<name>A0A9X0AXB4_9HELO</name>
<dbReference type="AlphaFoldDB" id="A0A9X0AXB4"/>
<protein>
    <submittedName>
        <fullName evidence="1">Uncharacterized protein</fullName>
    </submittedName>
</protein>
<reference evidence="1" key="1">
    <citation type="submission" date="2022-11" db="EMBL/GenBank/DDBJ databases">
        <title>Genome Resource of Sclerotinia nivalis Strain SnTB1, a Plant Pathogen Isolated from American Ginseng.</title>
        <authorList>
            <person name="Fan S."/>
        </authorList>
    </citation>
    <scope>NUCLEOTIDE SEQUENCE</scope>
    <source>
        <strain evidence="1">SnTB1</strain>
    </source>
</reference>
<organism evidence="1 2">
    <name type="scientific">Sclerotinia nivalis</name>
    <dbReference type="NCBI Taxonomy" id="352851"/>
    <lineage>
        <taxon>Eukaryota</taxon>
        <taxon>Fungi</taxon>
        <taxon>Dikarya</taxon>
        <taxon>Ascomycota</taxon>
        <taxon>Pezizomycotina</taxon>
        <taxon>Leotiomycetes</taxon>
        <taxon>Helotiales</taxon>
        <taxon>Sclerotiniaceae</taxon>
        <taxon>Sclerotinia</taxon>
    </lineage>
</organism>
<evidence type="ECO:0000313" key="2">
    <source>
        <dbReference type="Proteomes" id="UP001152300"/>
    </source>
</evidence>
<accession>A0A9X0AXB4</accession>
<proteinExistence type="predicted"/>
<keyword evidence="2" id="KW-1185">Reference proteome</keyword>
<sequence>MSGITMKESTVQEDYMFSRGIPRFRTVFAAPTSNVGWLKSLSKLYRLHVQHLLWNMRLGWLIHPFIPLPVAPKKEDMFCIADIGIGNA</sequence>
<dbReference type="OrthoDB" id="417697at2759"/>
<evidence type="ECO:0000313" key="1">
    <source>
        <dbReference type="EMBL" id="KAJ8070148.1"/>
    </source>
</evidence>
<comment type="caution">
    <text evidence="1">The sequence shown here is derived from an EMBL/GenBank/DDBJ whole genome shotgun (WGS) entry which is preliminary data.</text>
</comment>
<dbReference type="Proteomes" id="UP001152300">
    <property type="component" value="Unassembled WGS sequence"/>
</dbReference>
<dbReference type="EMBL" id="JAPEIS010000001">
    <property type="protein sequence ID" value="KAJ8070148.1"/>
    <property type="molecule type" value="Genomic_DNA"/>
</dbReference>
<gene>
    <name evidence="1" type="ORF">OCU04_000540</name>
</gene>